<comment type="pathway">
    <text evidence="1 8">Purine metabolism; IMP biosynthesis via de novo pathway; 5-amino-1-(5-phospho-D-ribosyl)imidazole-4-carboxamide from 5-amino-1-(5-phospho-D-ribosyl)imidazole-4-carboxylate: step 1/2.</text>
</comment>
<evidence type="ECO:0000313" key="11">
    <source>
        <dbReference type="Proteomes" id="UP000316714"/>
    </source>
</evidence>
<evidence type="ECO:0000256" key="1">
    <source>
        <dbReference type="ARBA" id="ARBA00004672"/>
    </source>
</evidence>
<name>A0A5C5UXU1_9BACT</name>
<comment type="catalytic activity">
    <reaction evidence="7 8">
        <text>5-amino-1-(5-phospho-D-ribosyl)imidazole-4-carboxylate + L-aspartate + ATP = (2S)-2-[5-amino-1-(5-phospho-beta-D-ribosyl)imidazole-4-carboxamido]succinate + ADP + phosphate + 2 H(+)</text>
        <dbReference type="Rhea" id="RHEA:22628"/>
        <dbReference type="ChEBI" id="CHEBI:15378"/>
        <dbReference type="ChEBI" id="CHEBI:29991"/>
        <dbReference type="ChEBI" id="CHEBI:30616"/>
        <dbReference type="ChEBI" id="CHEBI:43474"/>
        <dbReference type="ChEBI" id="CHEBI:58443"/>
        <dbReference type="ChEBI" id="CHEBI:77657"/>
        <dbReference type="ChEBI" id="CHEBI:456216"/>
        <dbReference type="EC" id="6.3.2.6"/>
    </reaction>
</comment>
<dbReference type="Gene3D" id="3.30.470.20">
    <property type="entry name" value="ATP-grasp fold, B domain"/>
    <property type="match status" value="1"/>
</dbReference>
<sequence length="294" mass="33076">MPDACLLTSELPHWPVRRGKVRDVYDLGDRVLLVATDRISAYDWVLPTGIPDKGRVLTQTSVFWFDRVGIPHHLITADVDQMDLPADVDRQQLAGRSMLCRKSEVVPFECVVRGYLSGSGWKEYQQSGTVCGVALPPGLRESDKLPEPIFTPATKAEEGHDENVPFERMQAELGADLADELRAKSLEIYTQGAEHAATRGIIIADTKFEFGQRDGRVILIDEVMTPDSSRFWPADKYEPGHGQPSFDKQYVRDWLSSTDWDKNSEPPELPPDVVAGTRAKYVEAYEQLTGRRFE</sequence>
<comment type="similarity">
    <text evidence="2 8">Belongs to the SAICAR synthetase family.</text>
</comment>
<dbReference type="NCBIfam" id="TIGR00081">
    <property type="entry name" value="purC"/>
    <property type="match status" value="1"/>
</dbReference>
<dbReference type="InterPro" id="IPR018236">
    <property type="entry name" value="SAICAR_synthetase_CS"/>
</dbReference>
<dbReference type="Pfam" id="PF01259">
    <property type="entry name" value="SAICAR_synt"/>
    <property type="match status" value="1"/>
</dbReference>
<dbReference type="OrthoDB" id="9801549at2"/>
<dbReference type="Gene3D" id="3.30.200.20">
    <property type="entry name" value="Phosphorylase Kinase, domain 1"/>
    <property type="match status" value="1"/>
</dbReference>
<dbReference type="PROSITE" id="PS01057">
    <property type="entry name" value="SAICAR_SYNTHETASE_1"/>
    <property type="match status" value="1"/>
</dbReference>
<evidence type="ECO:0000256" key="5">
    <source>
        <dbReference type="ARBA" id="ARBA00022755"/>
    </source>
</evidence>
<dbReference type="Proteomes" id="UP000316714">
    <property type="component" value="Unassembled WGS sequence"/>
</dbReference>
<comment type="caution">
    <text evidence="10">The sequence shown here is derived from an EMBL/GenBank/DDBJ whole genome shotgun (WGS) entry which is preliminary data.</text>
</comment>
<dbReference type="NCBIfam" id="NF010568">
    <property type="entry name" value="PRK13961.1"/>
    <property type="match status" value="1"/>
</dbReference>
<dbReference type="PROSITE" id="PS01058">
    <property type="entry name" value="SAICAR_SYNTHETASE_2"/>
    <property type="match status" value="1"/>
</dbReference>
<dbReference type="HAMAP" id="MF_00137">
    <property type="entry name" value="SAICAR_synth"/>
    <property type="match status" value="1"/>
</dbReference>
<dbReference type="EMBL" id="SIHJ01000005">
    <property type="protein sequence ID" value="TWT30292.1"/>
    <property type="molecule type" value="Genomic_DNA"/>
</dbReference>
<keyword evidence="6 8" id="KW-0067">ATP-binding</keyword>
<evidence type="ECO:0000256" key="7">
    <source>
        <dbReference type="ARBA" id="ARBA00048475"/>
    </source>
</evidence>
<keyword evidence="4 8" id="KW-0547">Nucleotide-binding</keyword>
<dbReference type="AlphaFoldDB" id="A0A5C5UXU1"/>
<reference evidence="10 11" key="1">
    <citation type="submission" date="2019-02" db="EMBL/GenBank/DDBJ databases">
        <title>Deep-cultivation of Planctomycetes and their phenomic and genomic characterization uncovers novel biology.</title>
        <authorList>
            <person name="Wiegand S."/>
            <person name="Jogler M."/>
            <person name="Boedeker C."/>
            <person name="Pinto D."/>
            <person name="Vollmers J."/>
            <person name="Rivas-Marin E."/>
            <person name="Kohn T."/>
            <person name="Peeters S.H."/>
            <person name="Heuer A."/>
            <person name="Rast P."/>
            <person name="Oberbeckmann S."/>
            <person name="Bunk B."/>
            <person name="Jeske O."/>
            <person name="Meyerdierks A."/>
            <person name="Storesund J.E."/>
            <person name="Kallscheuer N."/>
            <person name="Luecker S."/>
            <person name="Lage O.M."/>
            <person name="Pohl T."/>
            <person name="Merkel B.J."/>
            <person name="Hornburger P."/>
            <person name="Mueller R.-W."/>
            <person name="Bruemmer F."/>
            <person name="Labrenz M."/>
            <person name="Spormann A.M."/>
            <person name="Op Den Camp H."/>
            <person name="Overmann J."/>
            <person name="Amann R."/>
            <person name="Jetten M.S.M."/>
            <person name="Mascher T."/>
            <person name="Medema M.H."/>
            <person name="Devos D.P."/>
            <person name="Kaster A.-K."/>
            <person name="Ovreas L."/>
            <person name="Rohde M."/>
            <person name="Galperin M.Y."/>
            <person name="Jogler C."/>
        </authorList>
    </citation>
    <scope>NUCLEOTIDE SEQUENCE [LARGE SCALE GENOMIC DNA]</scope>
    <source>
        <strain evidence="10 11">KOR34</strain>
    </source>
</reference>
<dbReference type="FunFam" id="3.30.470.20:FF:000015">
    <property type="entry name" value="Phosphoribosylaminoimidazole-succinocarboxamide synthase"/>
    <property type="match status" value="1"/>
</dbReference>
<evidence type="ECO:0000256" key="3">
    <source>
        <dbReference type="ARBA" id="ARBA00022598"/>
    </source>
</evidence>
<keyword evidence="5 8" id="KW-0658">Purine biosynthesis</keyword>
<dbReference type="GO" id="GO:0005737">
    <property type="term" value="C:cytoplasm"/>
    <property type="evidence" value="ECO:0007669"/>
    <property type="project" value="TreeGrafter"/>
</dbReference>
<dbReference type="UniPathway" id="UPA00074">
    <property type="reaction ID" value="UER00131"/>
</dbReference>
<dbReference type="InterPro" id="IPR001636">
    <property type="entry name" value="SAICAR_synth"/>
</dbReference>
<gene>
    <name evidence="8 10" type="primary">purC</name>
    <name evidence="10" type="ORF">KOR34_48500</name>
</gene>
<dbReference type="SUPFAM" id="SSF56104">
    <property type="entry name" value="SAICAR synthase-like"/>
    <property type="match status" value="1"/>
</dbReference>
<dbReference type="InterPro" id="IPR028923">
    <property type="entry name" value="SAICAR_synt/ADE2_N"/>
</dbReference>
<evidence type="ECO:0000256" key="8">
    <source>
        <dbReference type="HAMAP-Rule" id="MF_00137"/>
    </source>
</evidence>
<proteinExistence type="inferred from homology"/>
<feature type="domain" description="SAICAR synthetase/ADE2 N-terminal" evidence="9">
    <location>
        <begin position="17"/>
        <end position="265"/>
    </location>
</feature>
<dbReference type="GO" id="GO:0006189">
    <property type="term" value="P:'de novo' IMP biosynthetic process"/>
    <property type="evidence" value="ECO:0007669"/>
    <property type="project" value="UniProtKB-UniRule"/>
</dbReference>
<organism evidence="10 11">
    <name type="scientific">Posidoniimonas corsicana</name>
    <dbReference type="NCBI Taxonomy" id="1938618"/>
    <lineage>
        <taxon>Bacteria</taxon>
        <taxon>Pseudomonadati</taxon>
        <taxon>Planctomycetota</taxon>
        <taxon>Planctomycetia</taxon>
        <taxon>Pirellulales</taxon>
        <taxon>Lacipirellulaceae</taxon>
        <taxon>Posidoniimonas</taxon>
    </lineage>
</organism>
<accession>A0A5C5UXU1</accession>
<keyword evidence="11" id="KW-1185">Reference proteome</keyword>
<protein>
    <recommendedName>
        <fullName evidence="8">Phosphoribosylaminoimidazole-succinocarboxamide synthase</fullName>
        <ecNumber evidence="8">6.3.2.6</ecNumber>
    </recommendedName>
    <alternativeName>
        <fullName evidence="8">SAICAR synthetase</fullName>
    </alternativeName>
</protein>
<dbReference type="CDD" id="cd01414">
    <property type="entry name" value="SAICAR_synt_Sc"/>
    <property type="match status" value="1"/>
</dbReference>
<dbReference type="PANTHER" id="PTHR43700">
    <property type="entry name" value="PHOSPHORIBOSYLAMINOIMIDAZOLE-SUCCINOCARBOXAMIDE SYNTHASE"/>
    <property type="match status" value="1"/>
</dbReference>
<evidence type="ECO:0000256" key="2">
    <source>
        <dbReference type="ARBA" id="ARBA00010190"/>
    </source>
</evidence>
<dbReference type="RefSeq" id="WP_146568653.1">
    <property type="nucleotide sequence ID" value="NZ_SIHJ01000005.1"/>
</dbReference>
<evidence type="ECO:0000256" key="6">
    <source>
        <dbReference type="ARBA" id="ARBA00022840"/>
    </source>
</evidence>
<evidence type="ECO:0000259" key="9">
    <source>
        <dbReference type="Pfam" id="PF01259"/>
    </source>
</evidence>
<dbReference type="PANTHER" id="PTHR43700:SF1">
    <property type="entry name" value="PHOSPHORIBOSYLAMINOIMIDAZOLE-SUCCINOCARBOXAMIDE SYNTHASE"/>
    <property type="match status" value="1"/>
</dbReference>
<evidence type="ECO:0000313" key="10">
    <source>
        <dbReference type="EMBL" id="TWT30292.1"/>
    </source>
</evidence>
<dbReference type="GO" id="GO:0005524">
    <property type="term" value="F:ATP binding"/>
    <property type="evidence" value="ECO:0007669"/>
    <property type="project" value="UniProtKB-KW"/>
</dbReference>
<dbReference type="GO" id="GO:0004639">
    <property type="term" value="F:phosphoribosylaminoimidazolesuccinocarboxamide synthase activity"/>
    <property type="evidence" value="ECO:0007669"/>
    <property type="project" value="UniProtKB-UniRule"/>
</dbReference>
<dbReference type="EC" id="6.3.2.6" evidence="8"/>
<keyword evidence="3 8" id="KW-0436">Ligase</keyword>
<evidence type="ECO:0000256" key="4">
    <source>
        <dbReference type="ARBA" id="ARBA00022741"/>
    </source>
</evidence>